<dbReference type="InterPro" id="IPR036291">
    <property type="entry name" value="NAD(P)-bd_dom_sf"/>
</dbReference>
<dbReference type="Gene3D" id="3.40.50.720">
    <property type="entry name" value="NAD(P)-binding Rossmann-like Domain"/>
    <property type="match status" value="1"/>
</dbReference>
<dbReference type="SMART" id="SM00829">
    <property type="entry name" value="PKS_ER"/>
    <property type="match status" value="1"/>
</dbReference>
<evidence type="ECO:0000256" key="2">
    <source>
        <dbReference type="ARBA" id="ARBA00023002"/>
    </source>
</evidence>
<evidence type="ECO:0000313" key="5">
    <source>
        <dbReference type="Proteomes" id="UP000315908"/>
    </source>
</evidence>
<evidence type="ECO:0000256" key="1">
    <source>
        <dbReference type="ARBA" id="ARBA00022857"/>
    </source>
</evidence>
<comment type="caution">
    <text evidence="4">The sequence shown here is derived from an EMBL/GenBank/DDBJ whole genome shotgun (WGS) entry which is preliminary data.</text>
</comment>
<protein>
    <submittedName>
        <fullName evidence="4">Putative PIG3 family NAD(P)H quinone oxidoreductase</fullName>
    </submittedName>
</protein>
<dbReference type="NCBIfam" id="TIGR02824">
    <property type="entry name" value="quinone_pig3"/>
    <property type="match status" value="1"/>
</dbReference>
<proteinExistence type="predicted"/>
<dbReference type="InterPro" id="IPR013154">
    <property type="entry name" value="ADH-like_N"/>
</dbReference>
<dbReference type="InterPro" id="IPR020843">
    <property type="entry name" value="ER"/>
</dbReference>
<dbReference type="PANTHER" id="PTHR48106:SF8">
    <property type="entry name" value="OS02G0805600 PROTEIN"/>
    <property type="match status" value="1"/>
</dbReference>
<dbReference type="Pfam" id="PF00107">
    <property type="entry name" value="ADH_zinc_N"/>
    <property type="match status" value="1"/>
</dbReference>
<dbReference type="Gene3D" id="3.90.180.10">
    <property type="entry name" value="Medium-chain alcohol dehydrogenases, catalytic domain"/>
    <property type="match status" value="1"/>
</dbReference>
<sequence>MMKAVIITEPGGPEVLEVRDVEMPQIGELEVLVEVKAAGVNRPDVFQRKGNYPAPAGVDGRIPGLEIAGIVVAKGKDVVDWAIGDRVCALVAGGGYASYAKVYQGHCLPIPDHLGFAEAASLPETVFTVWDNVFRRGKLQADDHFLVHGGAGGIGSTAIQLATLFGAVVYTTVSSSEKASFCKSLGASKTINYKTEDFLEALKPLGVDVILDSIGGSYFEKNINLLNPDGRLVYINAMESARVELNLLKLMQKRIVLTGSTLRARDREFKQVLRDDIWSQVWPKLSVGDFKPTLYRVLPFAEAAEAHRLMEDSSLLGKIVLSF</sequence>
<dbReference type="InterPro" id="IPR013149">
    <property type="entry name" value="ADH-like_C"/>
</dbReference>
<reference evidence="4 5" key="1">
    <citation type="journal article" date="2015" name="Stand. Genomic Sci.">
        <title>Genomic Encyclopedia of Bacterial and Archaeal Type Strains, Phase III: the genomes of soil and plant-associated and newly described type strains.</title>
        <authorList>
            <person name="Whitman W.B."/>
            <person name="Woyke T."/>
            <person name="Klenk H.P."/>
            <person name="Zhou Y."/>
            <person name="Lilburn T.G."/>
            <person name="Beck B.J."/>
            <person name="De Vos P."/>
            <person name="Vandamme P."/>
            <person name="Eisen J.A."/>
            <person name="Garrity G."/>
            <person name="Hugenholtz P."/>
            <person name="Kyrpides N.C."/>
        </authorList>
    </citation>
    <scope>NUCLEOTIDE SEQUENCE [LARGE SCALE GENOMIC DNA]</scope>
    <source>
        <strain evidence="4 5">CGMCC 1.6855</strain>
    </source>
</reference>
<dbReference type="InterPro" id="IPR014189">
    <property type="entry name" value="Quinone_OxRdtase_PIG3"/>
</dbReference>
<dbReference type="Pfam" id="PF08240">
    <property type="entry name" value="ADH_N"/>
    <property type="match status" value="1"/>
</dbReference>
<dbReference type="PANTHER" id="PTHR48106">
    <property type="entry name" value="QUINONE OXIDOREDUCTASE PIG3-RELATED"/>
    <property type="match status" value="1"/>
</dbReference>
<dbReference type="InterPro" id="IPR011032">
    <property type="entry name" value="GroES-like_sf"/>
</dbReference>
<keyword evidence="1" id="KW-0521">NADP</keyword>
<dbReference type="SUPFAM" id="SSF51735">
    <property type="entry name" value="NAD(P)-binding Rossmann-fold domains"/>
    <property type="match status" value="1"/>
</dbReference>
<dbReference type="GO" id="GO:0016651">
    <property type="term" value="F:oxidoreductase activity, acting on NAD(P)H"/>
    <property type="evidence" value="ECO:0007669"/>
    <property type="project" value="TreeGrafter"/>
</dbReference>
<name>A0A562M9T4_9SPHI</name>
<keyword evidence="2" id="KW-0560">Oxidoreductase</keyword>
<dbReference type="Proteomes" id="UP000315908">
    <property type="component" value="Unassembled WGS sequence"/>
</dbReference>
<dbReference type="RefSeq" id="WP_313262546.1">
    <property type="nucleotide sequence ID" value="NZ_JBPFPW010000007.1"/>
</dbReference>
<dbReference type="SUPFAM" id="SSF50129">
    <property type="entry name" value="GroES-like"/>
    <property type="match status" value="1"/>
</dbReference>
<feature type="domain" description="Enoyl reductase (ER)" evidence="3">
    <location>
        <begin position="11"/>
        <end position="321"/>
    </location>
</feature>
<evidence type="ECO:0000259" key="3">
    <source>
        <dbReference type="SMART" id="SM00829"/>
    </source>
</evidence>
<accession>A0A562M9T4</accession>
<dbReference type="EMBL" id="VLKR01000027">
    <property type="protein sequence ID" value="TWI16650.1"/>
    <property type="molecule type" value="Genomic_DNA"/>
</dbReference>
<gene>
    <name evidence="4" type="ORF">IQ31_04186</name>
</gene>
<dbReference type="AlphaFoldDB" id="A0A562M9T4"/>
<dbReference type="CDD" id="cd05276">
    <property type="entry name" value="p53_inducible_oxidoreductase"/>
    <property type="match status" value="1"/>
</dbReference>
<evidence type="ECO:0000313" key="4">
    <source>
        <dbReference type="EMBL" id="TWI16650.1"/>
    </source>
</evidence>
<organism evidence="4 5">
    <name type="scientific">Sphingobacterium siyangense</name>
    <dbReference type="NCBI Taxonomy" id="459529"/>
    <lineage>
        <taxon>Bacteria</taxon>
        <taxon>Pseudomonadati</taxon>
        <taxon>Bacteroidota</taxon>
        <taxon>Sphingobacteriia</taxon>
        <taxon>Sphingobacteriales</taxon>
        <taxon>Sphingobacteriaceae</taxon>
        <taxon>Sphingobacterium</taxon>
    </lineage>
</organism>
<dbReference type="GO" id="GO:0070402">
    <property type="term" value="F:NADPH binding"/>
    <property type="evidence" value="ECO:0007669"/>
    <property type="project" value="TreeGrafter"/>
</dbReference>